<keyword evidence="1" id="KW-0812">Transmembrane</keyword>
<feature type="transmembrane region" description="Helical" evidence="1">
    <location>
        <begin position="12"/>
        <end position="32"/>
    </location>
</feature>
<keyword evidence="1" id="KW-0472">Membrane</keyword>
<dbReference type="AlphaFoldDB" id="A0A484ZES5"/>
<evidence type="ECO:0000313" key="3">
    <source>
        <dbReference type="Proteomes" id="UP000373449"/>
    </source>
</evidence>
<organism evidence="2 3">
    <name type="scientific">Budvicia aquatica</name>
    <dbReference type="NCBI Taxonomy" id="82979"/>
    <lineage>
        <taxon>Bacteria</taxon>
        <taxon>Pseudomonadati</taxon>
        <taxon>Pseudomonadota</taxon>
        <taxon>Gammaproteobacteria</taxon>
        <taxon>Enterobacterales</taxon>
        <taxon>Budviciaceae</taxon>
        <taxon>Budvicia</taxon>
    </lineage>
</organism>
<evidence type="ECO:0000313" key="2">
    <source>
        <dbReference type="EMBL" id="VFS46962.1"/>
    </source>
</evidence>
<protein>
    <submittedName>
        <fullName evidence="2">Uncharacterized protein</fullName>
    </submittedName>
</protein>
<dbReference type="Proteomes" id="UP000373449">
    <property type="component" value="Unassembled WGS sequence"/>
</dbReference>
<gene>
    <name evidence="2" type="ORF">NCTC12282_01892</name>
</gene>
<evidence type="ECO:0000256" key="1">
    <source>
        <dbReference type="SAM" id="Phobius"/>
    </source>
</evidence>
<dbReference type="RefSeq" id="WP_154661460.1">
    <property type="nucleotide sequence ID" value="NZ_CAADJA010000002.1"/>
</dbReference>
<sequence length="53" mass="5787">MSPQLIALLWEAFKAALSAFAAVLVQAMMAHFNMFMSTSMSTSDFSSASDETY</sequence>
<keyword evidence="1" id="KW-1133">Transmembrane helix</keyword>
<proteinExistence type="predicted"/>
<name>A0A484ZES5_9GAMM</name>
<reference evidence="2 3" key="1">
    <citation type="submission" date="2019-03" db="EMBL/GenBank/DDBJ databases">
        <authorList>
            <consortium name="Pathogen Informatics"/>
        </authorList>
    </citation>
    <scope>NUCLEOTIDE SEQUENCE [LARGE SCALE GENOMIC DNA]</scope>
    <source>
        <strain evidence="2 3">NCTC12282</strain>
    </source>
</reference>
<accession>A0A484ZES5</accession>
<dbReference type="EMBL" id="CAADJA010000002">
    <property type="protein sequence ID" value="VFS46962.1"/>
    <property type="molecule type" value="Genomic_DNA"/>
</dbReference>